<dbReference type="EMBL" id="JALDAY010000004">
    <property type="protein sequence ID" value="MCI3272182.1"/>
    <property type="molecule type" value="Genomic_DNA"/>
</dbReference>
<accession>A0ABS9Y4M9</accession>
<reference evidence="2" key="1">
    <citation type="submission" date="2022-03" db="EMBL/GenBank/DDBJ databases">
        <title>Streptomyces 7R015 and 7R016 isolated from Barleria lupulina in Thailand.</title>
        <authorList>
            <person name="Kanchanasin P."/>
            <person name="Phongsopitanun W."/>
            <person name="Tanasupawat S."/>
        </authorList>
    </citation>
    <scope>NUCLEOTIDE SEQUENCE</scope>
    <source>
        <strain evidence="2">7R015</strain>
    </source>
</reference>
<sequence length="322" mass="34546">MNDIQARTRAILDQYERDGALSAQSVDLAMFGVWDQVTPGALILGAAALIDTEDPTLAQEADRTGGEVLAAFMRGGLEGLALTDQGAEFGWDDVVALVQAYLRRSGTPPDALDRLLTEAESLWTEIVQSGEVTRPRVRNGEFGPWDATEDPLPPGTERIDYGVLKVPQLVGAEMRPLREGGRQVGVIVGFAGHDLWLQVFRAPQGPVWDDVRPRLEGAVLARGGTVTADQSTLGAELRARIPVTHDDGHQELLPTRFLGCDGPGWLLRGLFRGPDALAEVVDPRAHHLFTQTVVALPPAAQDDGEEGTAVEVTVAEVTVAEG</sequence>
<organism evidence="2 3">
    <name type="scientific">Streptomyces cylindrosporus</name>
    <dbReference type="NCBI Taxonomy" id="2927583"/>
    <lineage>
        <taxon>Bacteria</taxon>
        <taxon>Bacillati</taxon>
        <taxon>Actinomycetota</taxon>
        <taxon>Actinomycetes</taxon>
        <taxon>Kitasatosporales</taxon>
        <taxon>Streptomycetaceae</taxon>
        <taxon>Streptomyces</taxon>
    </lineage>
</organism>
<name>A0ABS9Y4M9_9ACTN</name>
<evidence type="ECO:0000313" key="3">
    <source>
        <dbReference type="Proteomes" id="UP001165269"/>
    </source>
</evidence>
<dbReference type="Proteomes" id="UP001165269">
    <property type="component" value="Unassembled WGS sequence"/>
</dbReference>
<dbReference type="Pfam" id="PF12502">
    <property type="entry name" value="DUF3710"/>
    <property type="match status" value="1"/>
</dbReference>
<comment type="caution">
    <text evidence="2">The sequence shown here is derived from an EMBL/GenBank/DDBJ whole genome shotgun (WGS) entry which is preliminary data.</text>
</comment>
<evidence type="ECO:0000313" key="2">
    <source>
        <dbReference type="EMBL" id="MCI3272182.1"/>
    </source>
</evidence>
<keyword evidence="3" id="KW-1185">Reference proteome</keyword>
<evidence type="ECO:0000256" key="1">
    <source>
        <dbReference type="SAM" id="MobiDB-lite"/>
    </source>
</evidence>
<dbReference type="RefSeq" id="WP_242765348.1">
    <property type="nucleotide sequence ID" value="NZ_JALDAY010000004.1"/>
</dbReference>
<dbReference type="InterPro" id="IPR022183">
    <property type="entry name" value="DUF3710"/>
</dbReference>
<feature type="region of interest" description="Disordered" evidence="1">
    <location>
        <begin position="137"/>
        <end position="156"/>
    </location>
</feature>
<protein>
    <submittedName>
        <fullName evidence="2">DUF3710 domain-containing protein</fullName>
    </submittedName>
</protein>
<proteinExistence type="predicted"/>
<gene>
    <name evidence="2" type="ORF">MQP27_13780</name>
</gene>